<dbReference type="Proteomes" id="UP000805193">
    <property type="component" value="Unassembled WGS sequence"/>
</dbReference>
<keyword evidence="2" id="KW-1185">Reference proteome</keyword>
<evidence type="ECO:0000313" key="2">
    <source>
        <dbReference type="Proteomes" id="UP000805193"/>
    </source>
</evidence>
<gene>
    <name evidence="1" type="ORF">HPB47_020603</name>
</gene>
<name>A0AC60QF35_IXOPE</name>
<accession>A0AC60QF35</accession>
<protein>
    <submittedName>
        <fullName evidence="1">Uncharacterized protein</fullName>
    </submittedName>
</protein>
<evidence type="ECO:0000313" key="1">
    <source>
        <dbReference type="EMBL" id="KAG0432700.1"/>
    </source>
</evidence>
<comment type="caution">
    <text evidence="1">The sequence shown here is derived from an EMBL/GenBank/DDBJ whole genome shotgun (WGS) entry which is preliminary data.</text>
</comment>
<dbReference type="EMBL" id="JABSTQ010009125">
    <property type="protein sequence ID" value="KAG0432700.1"/>
    <property type="molecule type" value="Genomic_DNA"/>
</dbReference>
<reference evidence="1 2" key="1">
    <citation type="journal article" date="2020" name="Cell">
        <title>Large-Scale Comparative Analyses of Tick Genomes Elucidate Their Genetic Diversity and Vector Capacities.</title>
        <authorList>
            <consortium name="Tick Genome and Microbiome Consortium (TIGMIC)"/>
            <person name="Jia N."/>
            <person name="Wang J."/>
            <person name="Shi W."/>
            <person name="Du L."/>
            <person name="Sun Y."/>
            <person name="Zhan W."/>
            <person name="Jiang J.F."/>
            <person name="Wang Q."/>
            <person name="Zhang B."/>
            <person name="Ji P."/>
            <person name="Bell-Sakyi L."/>
            <person name="Cui X.M."/>
            <person name="Yuan T.T."/>
            <person name="Jiang B.G."/>
            <person name="Yang W.F."/>
            <person name="Lam T.T."/>
            <person name="Chang Q.C."/>
            <person name="Ding S.J."/>
            <person name="Wang X.J."/>
            <person name="Zhu J.G."/>
            <person name="Ruan X.D."/>
            <person name="Zhao L."/>
            <person name="Wei J.T."/>
            <person name="Ye R.Z."/>
            <person name="Que T.C."/>
            <person name="Du C.H."/>
            <person name="Zhou Y.H."/>
            <person name="Cheng J.X."/>
            <person name="Dai P.F."/>
            <person name="Guo W.B."/>
            <person name="Han X.H."/>
            <person name="Huang E.J."/>
            <person name="Li L.F."/>
            <person name="Wei W."/>
            <person name="Gao Y.C."/>
            <person name="Liu J.Z."/>
            <person name="Shao H.Z."/>
            <person name="Wang X."/>
            <person name="Wang C.C."/>
            <person name="Yang T.C."/>
            <person name="Huo Q.B."/>
            <person name="Li W."/>
            <person name="Chen H.Y."/>
            <person name="Chen S.E."/>
            <person name="Zhou L.G."/>
            <person name="Ni X.B."/>
            <person name="Tian J.H."/>
            <person name="Sheng Y."/>
            <person name="Liu T."/>
            <person name="Pan Y.S."/>
            <person name="Xia L.Y."/>
            <person name="Li J."/>
            <person name="Zhao F."/>
            <person name="Cao W.C."/>
        </authorList>
    </citation>
    <scope>NUCLEOTIDE SEQUENCE [LARGE SCALE GENOMIC DNA]</scope>
    <source>
        <strain evidence="1">Iper-2018</strain>
    </source>
</reference>
<proteinExistence type="predicted"/>
<sequence>MSVRPSVRRPVLVLVSSRAHERVLPVTLSPAAILAVSQQRWLVWQTPVLLQVALHCGSPRKLRQTERPSRAGPHRPCRPFLADVAARDAVGRCRGQIGATSARLPAIPWAVRRSGCASGEAAAFGAVRGPLGGLSRNAAVMNRRVWLPPIGVLASPVRPGVLSSRRSRAGAAGHGASCGGCPITDTTRAPRAAAPPAQPAAAGPRAAAKSRRPGAQQAPVWADPGRGTGSSSGDVLSGAAAMRHPDDGGAVEEFVLDDRDLLRLCEVPLQRSRTAAAGPRRPHLRTVSIIDTLSALARGAADRDVLPPPPRDPWARGAAPPPPPYARRTVQAGGGSHWRRSRRQERDWSRQCASDSEVKGGGDACSVLSLRSQPPRRSSAQERPAAARVPRVPNWICAIFRLAKKGDLEALSQSLRDMERELVWNLSDAQGNSLWHVCAARNHLRCFQWLCQGHPQHVLADENHSSLTPVGTAVKHGNLEIVQWLVSKSWALEQINPPEGNRTLLHLAAKYGQERVVRWLAEYMQNNNLNINRKDNDGNTPVHLAAKHGHISVIKTLVLLDADVTAQNEQGLRPHGVAVQSGQVACADHLLTTEVCLCLSSEQVLIEGNFQSLQVENAEMKNGFRELLVLTKRLLRRQEEMLHYVQVVCSGNMNSDKAESDSADSLPWNSPSENSEGKQTQAKLQALLEKTQLKLLPEEESRLLQLEEKWRRLRVNKGAVETRSPLELIRSHFAQALAKCSGPHVQPEARPASSSSLSDYSGEESAEEEPQRPPAGARRVHEQVPAPWEQEVRSWDKVQVFLDGLLRNSDIQRGNNNSTPTRKANNSTNTLVIRNGTSGRKCRVKAAQSRKVEAPKDRSQENVSLKVLFENNPELRQEGQTCSVLEVLEPSSSDAEEDLNVGLRRESGDSSSSSFRSNENAVLHVAEQRRPKKPVAASNGERKGKGAILLTNIAELPDCSSRYKVSFKIQQSQECPHLGSVETQPKDEADATNDKKGRNTERQMSFAEPDLIRGTNVAERCAPERSTAEASSAGECPSELSFGDSASQDVAGTEDVEEQQHAAQGLSSPECSAPAGETSSGAGSAKKRSGFLLKFSLRGRWPSKQKQQRKSEEISAEEFRETYTRSAGAEPFVRDSLPEQSTTAKASELFALSPPPIPTLPRRGPPPVPPCEEEVPPESPEPSLGSKCSPAEDEALLYLHGGSPEPSILRPDSIVSKTTGGSLSRPASSASQTEDGRRGAREGAGRGNVAVVGFSLPKTLSSTEVLLLHTPESSVAGRQSPAPSEVSKTESALSPPSDVSKTESARQAPPLGKIEEIVAAAGAAAAASSAEKRVDPSAAALRARPSVGVEAPKQEGHPGMTPVAVLQQDVPPHQAKVKKMTLAARKNKKSSKPWYEVSDEEDMLSPDKYQTVRARSSSEDETDLAVVA</sequence>
<organism evidence="1 2">
    <name type="scientific">Ixodes persulcatus</name>
    <name type="common">Taiga tick</name>
    <dbReference type="NCBI Taxonomy" id="34615"/>
    <lineage>
        <taxon>Eukaryota</taxon>
        <taxon>Metazoa</taxon>
        <taxon>Ecdysozoa</taxon>
        <taxon>Arthropoda</taxon>
        <taxon>Chelicerata</taxon>
        <taxon>Arachnida</taxon>
        <taxon>Acari</taxon>
        <taxon>Parasitiformes</taxon>
        <taxon>Ixodida</taxon>
        <taxon>Ixodoidea</taxon>
        <taxon>Ixodidae</taxon>
        <taxon>Ixodinae</taxon>
        <taxon>Ixodes</taxon>
    </lineage>
</organism>